<dbReference type="EMBL" id="JAPEUX010000002">
    <property type="protein sequence ID" value="KAJ4358666.1"/>
    <property type="molecule type" value="Genomic_DNA"/>
</dbReference>
<evidence type="ECO:0000313" key="2">
    <source>
        <dbReference type="EMBL" id="KAJ4358666.1"/>
    </source>
</evidence>
<dbReference type="RefSeq" id="XP_056075525.1">
    <property type="nucleotide sequence ID" value="XM_056212052.1"/>
</dbReference>
<proteinExistence type="predicted"/>
<feature type="region of interest" description="Disordered" evidence="1">
    <location>
        <begin position="94"/>
        <end position="122"/>
    </location>
</feature>
<dbReference type="AlphaFoldDB" id="A0A9W8XTM4"/>
<organism evidence="2 3">
    <name type="scientific">Didymosphaeria variabile</name>
    <dbReference type="NCBI Taxonomy" id="1932322"/>
    <lineage>
        <taxon>Eukaryota</taxon>
        <taxon>Fungi</taxon>
        <taxon>Dikarya</taxon>
        <taxon>Ascomycota</taxon>
        <taxon>Pezizomycotina</taxon>
        <taxon>Dothideomycetes</taxon>
        <taxon>Pleosporomycetidae</taxon>
        <taxon>Pleosporales</taxon>
        <taxon>Massarineae</taxon>
        <taxon>Didymosphaeriaceae</taxon>
        <taxon>Didymosphaeria</taxon>
    </lineage>
</organism>
<name>A0A9W8XTM4_9PLEO</name>
<evidence type="ECO:0000313" key="3">
    <source>
        <dbReference type="Proteomes" id="UP001140513"/>
    </source>
</evidence>
<accession>A0A9W8XTM4</accession>
<feature type="compositionally biased region" description="Low complexity" evidence="1">
    <location>
        <begin position="560"/>
        <end position="569"/>
    </location>
</feature>
<reference evidence="2" key="1">
    <citation type="submission" date="2022-10" db="EMBL/GenBank/DDBJ databases">
        <title>Tapping the CABI collections for fungal endophytes: first genome assemblies for Collariella, Neodidymelliopsis, Ascochyta clinopodiicola, Didymella pomorum, Didymosphaeria variabile, Neocosmospora piperis and Neocucurbitaria cava.</title>
        <authorList>
            <person name="Hill R."/>
        </authorList>
    </citation>
    <scope>NUCLEOTIDE SEQUENCE</scope>
    <source>
        <strain evidence="2">IMI 356815</strain>
    </source>
</reference>
<comment type="caution">
    <text evidence="2">The sequence shown here is derived from an EMBL/GenBank/DDBJ whole genome shotgun (WGS) entry which is preliminary data.</text>
</comment>
<dbReference type="Proteomes" id="UP001140513">
    <property type="component" value="Unassembled WGS sequence"/>
</dbReference>
<feature type="compositionally biased region" description="Low complexity" evidence="1">
    <location>
        <begin position="107"/>
        <end position="122"/>
    </location>
</feature>
<feature type="region of interest" description="Disordered" evidence="1">
    <location>
        <begin position="487"/>
        <end position="575"/>
    </location>
</feature>
<feature type="compositionally biased region" description="Acidic residues" evidence="1">
    <location>
        <begin position="278"/>
        <end position="297"/>
    </location>
</feature>
<protein>
    <submittedName>
        <fullName evidence="2">Uncharacterized protein</fullName>
    </submittedName>
</protein>
<feature type="region of interest" description="Disordered" evidence="1">
    <location>
        <begin position="272"/>
        <end position="317"/>
    </location>
</feature>
<evidence type="ECO:0000256" key="1">
    <source>
        <dbReference type="SAM" id="MobiDB-lite"/>
    </source>
</evidence>
<sequence>MSQYYGHNNFNGLNPFATADDADFANFASLANGAQPSPFFESNGTAGQYYNGESSRSGAGAGNSGFPLMSGPLDHQENFSSSLTFAGPEVASSPVQVVSDSPRGVASTEPSSPTSPISPIRPLTEHSQRFLNSLPENIRLSVGRNRQLDRMIHENPHFIPTFNYEAAMSMTGRDVVNNVSGPMPSAIVHDNEALEALRNELDFDFNNITCEELAGKGHEFLDMIARRDEIADTLAQYRYEPEVGPETISAILPNVGKTLEEKPWALDWYQEPLRKGDDEPDDDLEADPAEGEEENEEQAATTTKGKGKGKKGDKKDTKYLPRKVQYAPYRYMFKTAEEARAHRKKIRHPAKIAKDIDRVQKYGRYYWTKRIYDAMINVDLIFDNKGSVIATNFSKIHHFKEEDLEATAHHIFDACIGVHRRGWYGYDYNRRAFVRGKLKDIFNESIEGRLERICGILKHNKAIANDCVQGGDLLMQTVDNPIYRASTKTANNKGNLDRAGRLKKQETDRQREKRLAREAAQKEKAEEKARKAAEKLAEKERKEAEKQAAKEKKQAEKEAAAAARTAAAAARKKRA</sequence>
<gene>
    <name evidence="2" type="ORF">N0V89_003250</name>
</gene>
<dbReference type="GeneID" id="80906780"/>
<feature type="compositionally biased region" description="Basic and acidic residues" evidence="1">
    <location>
        <begin position="495"/>
        <end position="559"/>
    </location>
</feature>
<keyword evidence="3" id="KW-1185">Reference proteome</keyword>
<dbReference type="OrthoDB" id="3786709at2759"/>